<gene>
    <name evidence="3" type="ORF">H9656_02670</name>
</gene>
<feature type="compositionally biased region" description="Basic and acidic residues" evidence="1">
    <location>
        <begin position="268"/>
        <end position="279"/>
    </location>
</feature>
<proteinExistence type="predicted"/>
<feature type="chain" id="PRO_5047013377" description="TonB C-terminal domain-containing protein" evidence="2">
    <location>
        <begin position="16"/>
        <end position="287"/>
    </location>
</feature>
<name>A0ABR8QYF8_9CAUL</name>
<protein>
    <recommendedName>
        <fullName evidence="5">TonB C-terminal domain-containing protein</fullName>
    </recommendedName>
</protein>
<feature type="region of interest" description="Disordered" evidence="1">
    <location>
        <begin position="16"/>
        <end position="36"/>
    </location>
</feature>
<dbReference type="EMBL" id="JACSQU010000001">
    <property type="protein sequence ID" value="MBD7940282.1"/>
    <property type="molecule type" value="Genomic_DNA"/>
</dbReference>
<dbReference type="RefSeq" id="WP_191742720.1">
    <property type="nucleotide sequence ID" value="NZ_JACSQU010000001.1"/>
</dbReference>
<keyword evidence="4" id="KW-1185">Reference proteome</keyword>
<feature type="signal peptide" evidence="2">
    <location>
        <begin position="1"/>
        <end position="15"/>
    </location>
</feature>
<evidence type="ECO:0000256" key="1">
    <source>
        <dbReference type="SAM" id="MobiDB-lite"/>
    </source>
</evidence>
<keyword evidence="2" id="KW-0732">Signal</keyword>
<organism evidence="3 4">
    <name type="scientific">Brevundimonas guildfordensis</name>
    <dbReference type="NCBI Taxonomy" id="2762241"/>
    <lineage>
        <taxon>Bacteria</taxon>
        <taxon>Pseudomonadati</taxon>
        <taxon>Pseudomonadota</taxon>
        <taxon>Alphaproteobacteria</taxon>
        <taxon>Caulobacterales</taxon>
        <taxon>Caulobacteraceae</taxon>
        <taxon>Brevundimonas</taxon>
    </lineage>
</organism>
<evidence type="ECO:0000313" key="4">
    <source>
        <dbReference type="Proteomes" id="UP000638918"/>
    </source>
</evidence>
<evidence type="ECO:0000313" key="3">
    <source>
        <dbReference type="EMBL" id="MBD7940282.1"/>
    </source>
</evidence>
<dbReference type="SUPFAM" id="SSF74653">
    <property type="entry name" value="TolA/TonB C-terminal domain"/>
    <property type="match status" value="1"/>
</dbReference>
<dbReference type="Proteomes" id="UP000638918">
    <property type="component" value="Unassembled WGS sequence"/>
</dbReference>
<reference evidence="3 4" key="1">
    <citation type="submission" date="2020-08" db="EMBL/GenBank/DDBJ databases">
        <title>A Genomic Blueprint of the Chicken Gut Microbiome.</title>
        <authorList>
            <person name="Gilroy R."/>
            <person name="Ravi A."/>
            <person name="Getino M."/>
            <person name="Pursley I."/>
            <person name="Horton D.L."/>
            <person name="Alikhan N.-F."/>
            <person name="Baker D."/>
            <person name="Gharbi K."/>
            <person name="Hall N."/>
            <person name="Watson M."/>
            <person name="Adriaenssens E.M."/>
            <person name="Foster-Nyarko E."/>
            <person name="Jarju S."/>
            <person name="Secka A."/>
            <person name="Antonio M."/>
            <person name="Oren A."/>
            <person name="Chaudhuri R."/>
            <person name="La Ragione R.M."/>
            <person name="Hildebrand F."/>
            <person name="Pallen M.J."/>
        </authorList>
    </citation>
    <scope>NUCLEOTIDE SEQUENCE [LARGE SCALE GENOMIC DNA]</scope>
    <source>
        <strain evidence="3 4">Sa3CVA3</strain>
    </source>
</reference>
<sequence>MILPAIALASGLALAQSPDKAEQQPETPRVAWSIPPAPTEEDFPEALLTLNLAGKAVVMCVADADGYARECVVNARPSGLGLEQHAVEVVKRGRIKAIWPGDTPENLSFSVRLPFTSYMPPPLPPTDRWTGPSPTSEQIELATRTADEILAIHNEPLSDDVIPLALDEALRTEVEPEQAALIRSLYQRYGISSREAHALNIRMMARMIALTETPRPIEFAYYSDEPEIQEMMRDAEAGEGVLASTWRIRTAYCERFDCSVEYPEEPPAPDHWRLRDDKPFTPPQSPD</sequence>
<evidence type="ECO:0008006" key="5">
    <source>
        <dbReference type="Google" id="ProtNLM"/>
    </source>
</evidence>
<comment type="caution">
    <text evidence="3">The sequence shown here is derived from an EMBL/GenBank/DDBJ whole genome shotgun (WGS) entry which is preliminary data.</text>
</comment>
<accession>A0ABR8QYF8</accession>
<feature type="region of interest" description="Disordered" evidence="1">
    <location>
        <begin position="263"/>
        <end position="287"/>
    </location>
</feature>
<evidence type="ECO:0000256" key="2">
    <source>
        <dbReference type="SAM" id="SignalP"/>
    </source>
</evidence>